<evidence type="ECO:0000313" key="2">
    <source>
        <dbReference type="EMBL" id="CAD8822729.1"/>
    </source>
</evidence>
<gene>
    <name evidence="2" type="ORF">TOLI1172_LOCUS7125</name>
</gene>
<proteinExistence type="predicted"/>
<dbReference type="EMBL" id="HBFP01009930">
    <property type="protein sequence ID" value="CAD8822729.1"/>
    <property type="molecule type" value="Transcribed_RNA"/>
</dbReference>
<feature type="compositionally biased region" description="Basic and acidic residues" evidence="1">
    <location>
        <begin position="270"/>
        <end position="286"/>
    </location>
</feature>
<feature type="compositionally biased region" description="Polar residues" evidence="1">
    <location>
        <begin position="172"/>
        <end position="187"/>
    </location>
</feature>
<dbReference type="AlphaFoldDB" id="A0A7S0ZIV2"/>
<accession>A0A7S0ZIV2</accession>
<reference evidence="2" key="1">
    <citation type="submission" date="2021-01" db="EMBL/GenBank/DDBJ databases">
        <authorList>
            <person name="Corre E."/>
            <person name="Pelletier E."/>
            <person name="Niang G."/>
            <person name="Scheremetjew M."/>
            <person name="Finn R."/>
            <person name="Kale V."/>
            <person name="Holt S."/>
            <person name="Cochrane G."/>
            <person name="Meng A."/>
            <person name="Brown T."/>
            <person name="Cohen L."/>
        </authorList>
    </citation>
    <scope>NUCLEOTIDE SEQUENCE</scope>
    <source>
        <strain evidence="2">CCMP3278</strain>
    </source>
</reference>
<protein>
    <submittedName>
        <fullName evidence="2">Uncharacterized protein</fullName>
    </submittedName>
</protein>
<organism evidence="2">
    <name type="scientific">Timspurckia oligopyrenoides</name>
    <dbReference type="NCBI Taxonomy" id="708627"/>
    <lineage>
        <taxon>Eukaryota</taxon>
        <taxon>Rhodophyta</taxon>
        <taxon>Bangiophyceae</taxon>
        <taxon>Porphyridiales</taxon>
        <taxon>Porphyridiaceae</taxon>
        <taxon>Timspurckia</taxon>
    </lineage>
</organism>
<feature type="compositionally biased region" description="Basic and acidic residues" evidence="1">
    <location>
        <begin position="152"/>
        <end position="167"/>
    </location>
</feature>
<feature type="region of interest" description="Disordered" evidence="1">
    <location>
        <begin position="139"/>
        <end position="294"/>
    </location>
</feature>
<evidence type="ECO:0000256" key="1">
    <source>
        <dbReference type="SAM" id="MobiDB-lite"/>
    </source>
</evidence>
<sequence length="564" mass="63615">MQNNGEMSSAYARAQALLNEETRNGNDMGETGFVGVISYDIEKQEKVERAMQKMERFVSDVVEEDAVNLYSMEALDLGGAEVDAFFNSSNDQLFTANKKNPEITTAILEKRGALEVAAKLPDADDFGLVEPVKIESIPLNDRNSKPATATNSRDDSLTAKGDRDVMRKKVSVQLSNQTQDEQSTEDLNVNRGEGKHVRDSYMNFRMNSKEGTVQPVDRTRAESSRGSSKPSFRERFSSVGPGIKSMTSGVSMNSRERSYSRTRSKIFRKPAREKSADSAGSREPRAKSVGAQPKASWKQTISQVQSNQLLALRTCPVPVVTDLEYKSVGSRTASDLFVFIHNGIRRDFSEIYLILNILSKRLGQLELHDIAAFYEWWSGTRTNLVEGLELREKFIFGALEERGSQLQFELSAPKRRARFSAMYRFVGAIDEMELAFVRRENDSVFVELVNAVNELRKLIVNDMQYCESEAVGLLESDFSGPELLRLETQFYAAMLRHSEAEILMPACIAWITEADVANVWETKHVRGLKKFRFRRMQKLYQSKHMAVASALADSRSASAPWFKR</sequence>
<name>A0A7S0ZIV2_9RHOD</name>
<feature type="compositionally biased region" description="Basic residues" evidence="1">
    <location>
        <begin position="260"/>
        <end position="269"/>
    </location>
</feature>